<keyword evidence="5 8" id="KW-0472">Membrane</keyword>
<accession>A0A1G9PW63</accession>
<keyword evidence="8" id="KW-0406">Ion transport</keyword>
<dbReference type="HAMAP" id="MF_00454">
    <property type="entry name" value="FluC"/>
    <property type="match status" value="1"/>
</dbReference>
<dbReference type="GO" id="GO:0005886">
    <property type="term" value="C:plasma membrane"/>
    <property type="evidence" value="ECO:0007669"/>
    <property type="project" value="UniProtKB-SubCell"/>
</dbReference>
<evidence type="ECO:0000313" key="9">
    <source>
        <dbReference type="EMBL" id="SDM02345.1"/>
    </source>
</evidence>
<name>A0A1G9PW63_9EURY</name>
<evidence type="ECO:0000256" key="7">
    <source>
        <dbReference type="ARBA" id="ARBA00035585"/>
    </source>
</evidence>
<comment type="function">
    <text evidence="8">Fluoride-specific ion channel. Important for reducing fluoride concentration in the cell, thus reducing its toxicity.</text>
</comment>
<organism evidence="9 10">
    <name type="scientific">Halogranum gelatinilyticum</name>
    <dbReference type="NCBI Taxonomy" id="660521"/>
    <lineage>
        <taxon>Archaea</taxon>
        <taxon>Methanobacteriati</taxon>
        <taxon>Methanobacteriota</taxon>
        <taxon>Stenosarchaea group</taxon>
        <taxon>Halobacteria</taxon>
        <taxon>Halobacteriales</taxon>
        <taxon>Haloferacaceae</taxon>
    </lineage>
</organism>
<evidence type="ECO:0000256" key="1">
    <source>
        <dbReference type="ARBA" id="ARBA00004651"/>
    </source>
</evidence>
<dbReference type="InterPro" id="IPR003691">
    <property type="entry name" value="FluC"/>
</dbReference>
<feature type="transmembrane region" description="Helical" evidence="8">
    <location>
        <begin position="91"/>
        <end position="111"/>
    </location>
</feature>
<dbReference type="OrthoDB" id="253428at2157"/>
<comment type="catalytic activity">
    <reaction evidence="7">
        <text>fluoride(in) = fluoride(out)</text>
        <dbReference type="Rhea" id="RHEA:76159"/>
        <dbReference type="ChEBI" id="CHEBI:17051"/>
    </reaction>
    <physiologicalReaction direction="left-to-right" evidence="7">
        <dbReference type="Rhea" id="RHEA:76160"/>
    </physiologicalReaction>
</comment>
<keyword evidence="8" id="KW-0407">Ion channel</keyword>
<dbReference type="Pfam" id="PF02537">
    <property type="entry name" value="CRCB"/>
    <property type="match status" value="1"/>
</dbReference>
<sequence>MKTEQVEAVALVALGGFSGAVLRYGVGLALPDVAGTLVANVVGSFVLGLFVSVAATRRTRLFLGTGLLSSFTTYSTFAVETAQLGPLAGTANVGVTYLLGFLAAGLGLALGGRR</sequence>
<gene>
    <name evidence="8" type="primary">fluC</name>
    <name evidence="8" type="synonym">crcB</name>
    <name evidence="9" type="ORF">SAMN04487949_0539</name>
</gene>
<evidence type="ECO:0000256" key="5">
    <source>
        <dbReference type="ARBA" id="ARBA00023136"/>
    </source>
</evidence>
<proteinExistence type="inferred from homology"/>
<dbReference type="STRING" id="660521.SAMN04487949_0539"/>
<evidence type="ECO:0000256" key="6">
    <source>
        <dbReference type="ARBA" id="ARBA00035120"/>
    </source>
</evidence>
<dbReference type="RefSeq" id="WP_089693818.1">
    <property type="nucleotide sequence ID" value="NZ_FNHL01000001.1"/>
</dbReference>
<keyword evidence="3 8" id="KW-0812">Transmembrane</keyword>
<keyword evidence="2 8" id="KW-1003">Cell membrane</keyword>
<evidence type="ECO:0000256" key="4">
    <source>
        <dbReference type="ARBA" id="ARBA00022989"/>
    </source>
</evidence>
<keyword evidence="10" id="KW-1185">Reference proteome</keyword>
<dbReference type="GO" id="GO:0140114">
    <property type="term" value="P:cellular detoxification of fluoride"/>
    <property type="evidence" value="ECO:0007669"/>
    <property type="project" value="UniProtKB-UniRule"/>
</dbReference>
<protein>
    <recommendedName>
        <fullName evidence="8">Fluoride-specific ion channel FluC</fullName>
    </recommendedName>
</protein>
<keyword evidence="8" id="KW-0813">Transport</keyword>
<feature type="transmembrane region" description="Helical" evidence="8">
    <location>
        <begin position="33"/>
        <end position="54"/>
    </location>
</feature>
<reference evidence="10" key="1">
    <citation type="submission" date="2016-10" db="EMBL/GenBank/DDBJ databases">
        <authorList>
            <person name="Varghese N."/>
            <person name="Submissions S."/>
        </authorList>
    </citation>
    <scope>NUCLEOTIDE SEQUENCE [LARGE SCALE GENOMIC DNA]</scope>
    <source>
        <strain evidence="10">CGMCC 1.10119</strain>
    </source>
</reference>
<evidence type="ECO:0000313" key="10">
    <source>
        <dbReference type="Proteomes" id="UP000199451"/>
    </source>
</evidence>
<dbReference type="AlphaFoldDB" id="A0A1G9PW63"/>
<dbReference type="GO" id="GO:0062054">
    <property type="term" value="F:fluoride channel activity"/>
    <property type="evidence" value="ECO:0007669"/>
    <property type="project" value="UniProtKB-UniRule"/>
</dbReference>
<dbReference type="Proteomes" id="UP000199451">
    <property type="component" value="Unassembled WGS sequence"/>
</dbReference>
<evidence type="ECO:0000256" key="8">
    <source>
        <dbReference type="HAMAP-Rule" id="MF_00454"/>
    </source>
</evidence>
<comment type="caution">
    <text evidence="8">Lacks conserved residue(s) required for the propagation of feature annotation.</text>
</comment>
<comment type="similarity">
    <text evidence="6 8">Belongs to the fluoride channel Fluc/FEX (TC 1.A.43) family.</text>
</comment>
<evidence type="ECO:0000256" key="3">
    <source>
        <dbReference type="ARBA" id="ARBA00022692"/>
    </source>
</evidence>
<dbReference type="EMBL" id="FNHL01000001">
    <property type="protein sequence ID" value="SDM02345.1"/>
    <property type="molecule type" value="Genomic_DNA"/>
</dbReference>
<feature type="transmembrane region" description="Helical" evidence="8">
    <location>
        <begin position="61"/>
        <end position="79"/>
    </location>
</feature>
<comment type="subcellular location">
    <subcellularLocation>
        <location evidence="1 8">Cell membrane</location>
        <topology evidence="1 8">Multi-pass membrane protein</topology>
    </subcellularLocation>
</comment>
<keyword evidence="4 8" id="KW-1133">Transmembrane helix</keyword>
<evidence type="ECO:0000256" key="2">
    <source>
        <dbReference type="ARBA" id="ARBA00022475"/>
    </source>
</evidence>